<gene>
    <name evidence="1" type="ORF">LTR37_020722</name>
</gene>
<proteinExistence type="predicted"/>
<name>A0ACC3MBQ9_9PEZI</name>
<keyword evidence="2" id="KW-1185">Reference proteome</keyword>
<evidence type="ECO:0000313" key="2">
    <source>
        <dbReference type="Proteomes" id="UP001281147"/>
    </source>
</evidence>
<dbReference type="EMBL" id="JAUTXU010000385">
    <property type="protein sequence ID" value="KAK3681955.1"/>
    <property type="molecule type" value="Genomic_DNA"/>
</dbReference>
<sequence>MASHIDQKHCYILNSPREIRNSIYGYIKSDYVPTRRPVASFGNATVADPPTIVLIGFPIFPLLLVNRQIHAEYLESTLAARKLMVDFRQGSAAIDFGLPTKALTAIRRCDLLVPWGLIMILDTGRQKAWDWLDNHALALDERSQSMAWTPSKVLSCLKGSIADDAEIVITIMLDGLPDPEDLVQVGLMRTGALHCPVAARLRASFFHEPTLSELQTENRDWPHAGKLFVQYSIVTLASCTVEDRAVALAKWEKGHGQKYKSGSCVLWLLAPTKDESHFRGFFPKSFQRLKADGPAWPYFEE</sequence>
<accession>A0ACC3MBQ9</accession>
<protein>
    <submittedName>
        <fullName evidence="1">Uncharacterized protein</fullName>
    </submittedName>
</protein>
<organism evidence="1 2">
    <name type="scientific">Vermiconidia calcicola</name>
    <dbReference type="NCBI Taxonomy" id="1690605"/>
    <lineage>
        <taxon>Eukaryota</taxon>
        <taxon>Fungi</taxon>
        <taxon>Dikarya</taxon>
        <taxon>Ascomycota</taxon>
        <taxon>Pezizomycotina</taxon>
        <taxon>Dothideomycetes</taxon>
        <taxon>Dothideomycetidae</taxon>
        <taxon>Mycosphaerellales</taxon>
        <taxon>Extremaceae</taxon>
        <taxon>Vermiconidia</taxon>
    </lineage>
</organism>
<comment type="caution">
    <text evidence="1">The sequence shown here is derived from an EMBL/GenBank/DDBJ whole genome shotgun (WGS) entry which is preliminary data.</text>
</comment>
<evidence type="ECO:0000313" key="1">
    <source>
        <dbReference type="EMBL" id="KAK3681955.1"/>
    </source>
</evidence>
<dbReference type="Proteomes" id="UP001281147">
    <property type="component" value="Unassembled WGS sequence"/>
</dbReference>
<reference evidence="1" key="1">
    <citation type="submission" date="2023-07" db="EMBL/GenBank/DDBJ databases">
        <title>Black Yeasts Isolated from many extreme environments.</title>
        <authorList>
            <person name="Coleine C."/>
            <person name="Stajich J.E."/>
            <person name="Selbmann L."/>
        </authorList>
    </citation>
    <scope>NUCLEOTIDE SEQUENCE</scope>
    <source>
        <strain evidence="1">CCFEE 5714</strain>
    </source>
</reference>